<organism evidence="2 3">
    <name type="scientific">Fusarium euwallaceae</name>
    <dbReference type="NCBI Taxonomy" id="1147111"/>
    <lineage>
        <taxon>Eukaryota</taxon>
        <taxon>Fungi</taxon>
        <taxon>Dikarya</taxon>
        <taxon>Ascomycota</taxon>
        <taxon>Pezizomycotina</taxon>
        <taxon>Sordariomycetes</taxon>
        <taxon>Hypocreomycetidae</taxon>
        <taxon>Hypocreales</taxon>
        <taxon>Nectriaceae</taxon>
        <taxon>Fusarium</taxon>
        <taxon>Fusarium solani species complex</taxon>
    </lineage>
</organism>
<feature type="region of interest" description="Disordered" evidence="1">
    <location>
        <begin position="231"/>
        <end position="255"/>
    </location>
</feature>
<sequence length="255" mass="28727">MQICPANHISLLNLRNIREEKVILFGNSFILRTYASTTEKARFINQLEPRKAVAFVTGLIWDSPSSLVNKVIQRVTNAKAQALSSGKCAPLAASSITLFLEDGKNSLGERFKYEGRVDCFRTPSALLCCAGWYGEFYSYFEHTVHRASEIFGPGSTIASFFLLHPLTEDVFCCNLCCFNLWERGFIGQDWDGLRSWQRRITYFQGTAQTIEQGGKEKNRTSAIHGFGSFSTAKEHSAEDQRHEEQLTAWPSMALS</sequence>
<feature type="compositionally biased region" description="Basic and acidic residues" evidence="1">
    <location>
        <begin position="232"/>
        <end position="245"/>
    </location>
</feature>
<protein>
    <submittedName>
        <fullName evidence="2">Uncharacterized protein</fullName>
    </submittedName>
</protein>
<comment type="caution">
    <text evidence="2">The sequence shown here is derived from an EMBL/GenBank/DDBJ whole genome shotgun (WGS) entry which is preliminary data.</text>
</comment>
<keyword evidence="3" id="KW-1185">Reference proteome</keyword>
<dbReference type="AlphaFoldDB" id="A0A430KZ34"/>
<evidence type="ECO:0000313" key="2">
    <source>
        <dbReference type="EMBL" id="RTE68713.1"/>
    </source>
</evidence>
<dbReference type="Proteomes" id="UP000287124">
    <property type="component" value="Unassembled WGS sequence"/>
</dbReference>
<evidence type="ECO:0000256" key="1">
    <source>
        <dbReference type="SAM" id="MobiDB-lite"/>
    </source>
</evidence>
<name>A0A430KZ34_9HYPO</name>
<reference evidence="2 3" key="1">
    <citation type="submission" date="2017-06" db="EMBL/GenBank/DDBJ databases">
        <title>Comparative genomic analysis of Ambrosia Fusariam Clade fungi.</title>
        <authorList>
            <person name="Stajich J.E."/>
            <person name="Carrillo J."/>
            <person name="Kijimoto T."/>
            <person name="Eskalen A."/>
            <person name="O'Donnell K."/>
            <person name="Kasson M."/>
        </authorList>
    </citation>
    <scope>NUCLEOTIDE SEQUENCE [LARGE SCALE GENOMIC DNA]</scope>
    <source>
        <strain evidence="2 3">UCR1854</strain>
    </source>
</reference>
<dbReference type="EMBL" id="MIKF01000734">
    <property type="protein sequence ID" value="RTE68713.1"/>
    <property type="molecule type" value="Genomic_DNA"/>
</dbReference>
<proteinExistence type="predicted"/>
<accession>A0A430KZ34</accession>
<gene>
    <name evidence="2" type="ORF">BHE90_016909</name>
</gene>
<evidence type="ECO:0000313" key="3">
    <source>
        <dbReference type="Proteomes" id="UP000287124"/>
    </source>
</evidence>